<sequence>MNALIDTVVDRVVFDVERGKILEFVRATFTDDPVHTDPGLAAENGFSGAPATATHVVVAGHHRDQRTFVERLGLELSRVVVGSVDWTYRRPLVAGDTLRGTRRVVGDETREGRRGGTMRLITLETEFVDGRGELAVTQREVLIERGRP</sequence>
<comment type="caution">
    <text evidence="2">The sequence shown here is derived from an EMBL/GenBank/DDBJ whole genome shotgun (WGS) entry which is preliminary data.</text>
</comment>
<dbReference type="Pfam" id="PF13452">
    <property type="entry name" value="FAS1_DH_region"/>
    <property type="match status" value="1"/>
</dbReference>
<proteinExistence type="predicted"/>
<reference evidence="2 3" key="1">
    <citation type="submission" date="2021-04" db="EMBL/GenBank/DDBJ databases">
        <authorList>
            <person name="Tang X."/>
            <person name="Zhou X."/>
            <person name="Chen X."/>
            <person name="Cernava T."/>
            <person name="Zhang C."/>
        </authorList>
    </citation>
    <scope>NUCLEOTIDE SEQUENCE [LARGE SCALE GENOMIC DNA]</scope>
    <source>
        <strain evidence="2 3">BH-SS-21</strain>
    </source>
</reference>
<name>A0A940XZA6_9ACTN</name>
<dbReference type="InterPro" id="IPR039569">
    <property type="entry name" value="FAS1-like_DH_region"/>
</dbReference>
<accession>A0A940XZA6</accession>
<dbReference type="InterPro" id="IPR029069">
    <property type="entry name" value="HotDog_dom_sf"/>
</dbReference>
<evidence type="ECO:0000313" key="3">
    <source>
        <dbReference type="Proteomes" id="UP000677413"/>
    </source>
</evidence>
<evidence type="ECO:0000313" key="2">
    <source>
        <dbReference type="EMBL" id="MBQ0854524.1"/>
    </source>
</evidence>
<dbReference type="Proteomes" id="UP000677413">
    <property type="component" value="Unassembled WGS sequence"/>
</dbReference>
<protein>
    <submittedName>
        <fullName evidence="2">MaoC family dehydratase N-terminal domain-containing protein</fullName>
    </submittedName>
</protein>
<dbReference type="CDD" id="cd03441">
    <property type="entry name" value="R_hydratase_like"/>
    <property type="match status" value="1"/>
</dbReference>
<evidence type="ECO:0000259" key="1">
    <source>
        <dbReference type="Pfam" id="PF13452"/>
    </source>
</evidence>
<dbReference type="SUPFAM" id="SSF54637">
    <property type="entry name" value="Thioesterase/thiol ester dehydrase-isomerase"/>
    <property type="match status" value="1"/>
</dbReference>
<organism evidence="2 3">
    <name type="scientific">Streptomyces liliiviolaceus</name>
    <dbReference type="NCBI Taxonomy" id="2823109"/>
    <lineage>
        <taxon>Bacteria</taxon>
        <taxon>Bacillati</taxon>
        <taxon>Actinomycetota</taxon>
        <taxon>Actinomycetes</taxon>
        <taxon>Kitasatosporales</taxon>
        <taxon>Streptomycetaceae</taxon>
        <taxon>Streptomyces</taxon>
    </lineage>
</organism>
<gene>
    <name evidence="2" type="ORF">J8N05_40910</name>
</gene>
<dbReference type="RefSeq" id="WP_210892222.1">
    <property type="nucleotide sequence ID" value="NZ_JAGPYQ010000002.1"/>
</dbReference>
<dbReference type="EMBL" id="JAGPYQ010000002">
    <property type="protein sequence ID" value="MBQ0854524.1"/>
    <property type="molecule type" value="Genomic_DNA"/>
</dbReference>
<dbReference type="Gene3D" id="3.10.129.10">
    <property type="entry name" value="Hotdog Thioesterase"/>
    <property type="match status" value="1"/>
</dbReference>
<dbReference type="AlphaFoldDB" id="A0A940XZA6"/>
<keyword evidence="3" id="KW-1185">Reference proteome</keyword>
<feature type="domain" description="FAS1-like dehydratase" evidence="1">
    <location>
        <begin position="9"/>
        <end position="137"/>
    </location>
</feature>